<dbReference type="InterPro" id="IPR028082">
    <property type="entry name" value="Peripla_BP_I"/>
</dbReference>
<sequence>MGAVAVAAGVSKSTVSHVVNKTRPVAPETEQAVLTAMARLGYVGPGHTGSDPDAMTIGIAMSAMTNPYFGTVVQAMDRRAILDGYSLVLADPHDDPANEVRAMTDLLRRGVSGVILAPSADPSAALAYARHNAVPVVLIDRLLPLGLDQVGSENVEATAALVAHLAGHGHRRFCFVSPRPGLTTTQERWDGFRLGLQRHGCAPEVPVLDGLDSERLAVQLRTALDGPDAPTAVVSGNNQATIELMKACRRLGLSIPGDLAVAVFDDFEWADIFHPRLTAMAQGTSAIGAQSIELLTRRLSDPGTPARTVRIEASLVIRESCGCD</sequence>
<feature type="domain" description="HTH lacI-type" evidence="5">
    <location>
        <begin position="1"/>
        <end position="61"/>
    </location>
</feature>
<dbReference type="InterPro" id="IPR000843">
    <property type="entry name" value="HTH_LacI"/>
</dbReference>
<dbReference type="SUPFAM" id="SSF53822">
    <property type="entry name" value="Periplasmic binding protein-like I"/>
    <property type="match status" value="1"/>
</dbReference>
<evidence type="ECO:0000256" key="2">
    <source>
        <dbReference type="ARBA" id="ARBA00023015"/>
    </source>
</evidence>
<keyword evidence="7" id="KW-1185">Reference proteome</keyword>
<organism evidence="6 7">
    <name type="scientific">Phycicoccus duodecadis</name>
    <dbReference type="NCBI Taxonomy" id="173053"/>
    <lineage>
        <taxon>Bacteria</taxon>
        <taxon>Bacillati</taxon>
        <taxon>Actinomycetota</taxon>
        <taxon>Actinomycetes</taxon>
        <taxon>Micrococcales</taxon>
        <taxon>Intrasporangiaceae</taxon>
        <taxon>Phycicoccus</taxon>
    </lineage>
</organism>
<dbReference type="SMART" id="SM00354">
    <property type="entry name" value="HTH_LACI"/>
    <property type="match status" value="1"/>
</dbReference>
<dbReference type="Gene3D" id="3.40.50.2300">
    <property type="match status" value="2"/>
</dbReference>
<gene>
    <name evidence="6" type="ORF">ATL31_2362</name>
</gene>
<evidence type="ECO:0000256" key="3">
    <source>
        <dbReference type="ARBA" id="ARBA00023125"/>
    </source>
</evidence>
<dbReference type="PROSITE" id="PS50932">
    <property type="entry name" value="HTH_LACI_2"/>
    <property type="match status" value="1"/>
</dbReference>
<name>A0A2N3YKY5_9MICO</name>
<comment type="caution">
    <text evidence="6">The sequence shown here is derived from an EMBL/GenBank/DDBJ whole genome shotgun (WGS) entry which is preliminary data.</text>
</comment>
<protein>
    <submittedName>
        <fullName evidence="6">LacI family transcriptional regulator</fullName>
    </submittedName>
</protein>
<dbReference type="AlphaFoldDB" id="A0A2N3YKY5"/>
<dbReference type="InterPro" id="IPR046335">
    <property type="entry name" value="LacI/GalR-like_sensor"/>
</dbReference>
<dbReference type="EMBL" id="PJNE01000001">
    <property type="protein sequence ID" value="PKW27516.1"/>
    <property type="molecule type" value="Genomic_DNA"/>
</dbReference>
<dbReference type="Pfam" id="PF00356">
    <property type="entry name" value="LacI"/>
    <property type="match status" value="1"/>
</dbReference>
<keyword evidence="3" id="KW-0238">DNA-binding</keyword>
<dbReference type="PANTHER" id="PTHR30146">
    <property type="entry name" value="LACI-RELATED TRANSCRIPTIONAL REPRESSOR"/>
    <property type="match status" value="1"/>
</dbReference>
<keyword evidence="4" id="KW-0804">Transcription</keyword>
<dbReference type="Proteomes" id="UP000233781">
    <property type="component" value="Unassembled WGS sequence"/>
</dbReference>
<dbReference type="Gene3D" id="1.10.260.40">
    <property type="entry name" value="lambda repressor-like DNA-binding domains"/>
    <property type="match status" value="1"/>
</dbReference>
<evidence type="ECO:0000256" key="1">
    <source>
        <dbReference type="ARBA" id="ARBA00022491"/>
    </source>
</evidence>
<accession>A0A2N3YKY5</accession>
<dbReference type="OrthoDB" id="4268837at2"/>
<dbReference type="SUPFAM" id="SSF47413">
    <property type="entry name" value="lambda repressor-like DNA-binding domains"/>
    <property type="match status" value="1"/>
</dbReference>
<evidence type="ECO:0000313" key="7">
    <source>
        <dbReference type="Proteomes" id="UP000233781"/>
    </source>
</evidence>
<keyword evidence="1" id="KW-0678">Repressor</keyword>
<dbReference type="Pfam" id="PF13377">
    <property type="entry name" value="Peripla_BP_3"/>
    <property type="match status" value="1"/>
</dbReference>
<keyword evidence="2" id="KW-0805">Transcription regulation</keyword>
<dbReference type="GO" id="GO:0003700">
    <property type="term" value="F:DNA-binding transcription factor activity"/>
    <property type="evidence" value="ECO:0007669"/>
    <property type="project" value="TreeGrafter"/>
</dbReference>
<dbReference type="InterPro" id="IPR010982">
    <property type="entry name" value="Lambda_DNA-bd_dom_sf"/>
</dbReference>
<dbReference type="GO" id="GO:0000976">
    <property type="term" value="F:transcription cis-regulatory region binding"/>
    <property type="evidence" value="ECO:0007669"/>
    <property type="project" value="TreeGrafter"/>
</dbReference>
<reference evidence="6 7" key="1">
    <citation type="submission" date="2017-12" db="EMBL/GenBank/DDBJ databases">
        <title>Sequencing the genomes of 1000 Actinobacteria strains.</title>
        <authorList>
            <person name="Klenk H.-P."/>
        </authorList>
    </citation>
    <scope>NUCLEOTIDE SEQUENCE [LARGE SCALE GENOMIC DNA]</scope>
    <source>
        <strain evidence="6 7">DSM 12806</strain>
    </source>
</reference>
<evidence type="ECO:0000256" key="4">
    <source>
        <dbReference type="ARBA" id="ARBA00023163"/>
    </source>
</evidence>
<evidence type="ECO:0000313" key="6">
    <source>
        <dbReference type="EMBL" id="PKW27516.1"/>
    </source>
</evidence>
<evidence type="ECO:0000259" key="5">
    <source>
        <dbReference type="PROSITE" id="PS50932"/>
    </source>
</evidence>
<dbReference type="PANTHER" id="PTHR30146:SF148">
    <property type="entry name" value="HTH-TYPE TRANSCRIPTIONAL REPRESSOR PURR-RELATED"/>
    <property type="match status" value="1"/>
</dbReference>
<proteinExistence type="predicted"/>
<dbReference type="CDD" id="cd06267">
    <property type="entry name" value="PBP1_LacI_sugar_binding-like"/>
    <property type="match status" value="1"/>
</dbReference>
<dbReference type="CDD" id="cd01392">
    <property type="entry name" value="HTH_LacI"/>
    <property type="match status" value="1"/>
</dbReference>